<keyword evidence="5" id="KW-0326">Glycosidase</keyword>
<evidence type="ECO:0000256" key="1">
    <source>
        <dbReference type="SAM" id="SignalP"/>
    </source>
</evidence>
<dbReference type="PANTHER" id="PTHR31084">
    <property type="entry name" value="ALPHA-L-FUCOSIDASE 2"/>
    <property type="match status" value="1"/>
</dbReference>
<dbReference type="PIRSF" id="PIRSF007663">
    <property type="entry name" value="UCP007663"/>
    <property type="match status" value="1"/>
</dbReference>
<proteinExistence type="predicted"/>
<reference evidence="6" key="1">
    <citation type="submission" date="2018-05" db="EMBL/GenBank/DDBJ databases">
        <title>Draft genome sequence of Stemphylium lycopersici strain CIDEFI 213.</title>
        <authorList>
            <person name="Medina R."/>
            <person name="Franco M.E.E."/>
            <person name="Lucentini C.G."/>
            <person name="Saparrat M.C.N."/>
            <person name="Balatti P.A."/>
        </authorList>
    </citation>
    <scope>NUCLEOTIDE SEQUENCE [LARGE SCALE GENOMIC DNA]</scope>
    <source>
        <strain evidence="6">CIDEFI 213</strain>
    </source>
</reference>
<organism evidence="5 6">
    <name type="scientific">Stemphylium lycopersici</name>
    <name type="common">Tomato gray leaf spot disease fungus</name>
    <name type="synonym">Thyrospora lycopersici</name>
    <dbReference type="NCBI Taxonomy" id="183478"/>
    <lineage>
        <taxon>Eukaryota</taxon>
        <taxon>Fungi</taxon>
        <taxon>Dikarya</taxon>
        <taxon>Ascomycota</taxon>
        <taxon>Pezizomycotina</taxon>
        <taxon>Dothideomycetes</taxon>
        <taxon>Pleosporomycetidae</taxon>
        <taxon>Pleosporales</taxon>
        <taxon>Pleosporineae</taxon>
        <taxon>Pleosporaceae</taxon>
        <taxon>Stemphylium</taxon>
    </lineage>
</organism>
<dbReference type="Proteomes" id="UP000249619">
    <property type="component" value="Unassembled WGS sequence"/>
</dbReference>
<evidence type="ECO:0000313" key="6">
    <source>
        <dbReference type="Proteomes" id="UP000249619"/>
    </source>
</evidence>
<dbReference type="Gene3D" id="2.60.40.1180">
    <property type="entry name" value="Golgi alpha-mannosidase II"/>
    <property type="match status" value="1"/>
</dbReference>
<dbReference type="InterPro" id="IPR008928">
    <property type="entry name" value="6-hairpin_glycosidase_sf"/>
</dbReference>
<dbReference type="Gene3D" id="2.70.98.50">
    <property type="entry name" value="putative glycoside hydrolase family protein from bacillus halodurans"/>
    <property type="match status" value="1"/>
</dbReference>
<dbReference type="Pfam" id="PF22124">
    <property type="entry name" value="Glyco_hydro_95_cat"/>
    <property type="match status" value="1"/>
</dbReference>
<evidence type="ECO:0000259" key="2">
    <source>
        <dbReference type="Pfam" id="PF14498"/>
    </source>
</evidence>
<feature type="chain" id="PRO_5016701797" evidence="1">
    <location>
        <begin position="20"/>
        <end position="813"/>
    </location>
</feature>
<dbReference type="AlphaFoldDB" id="A0A364MZN7"/>
<protein>
    <submittedName>
        <fullName evidence="5">Glycoside hydrolase family 95 protein</fullName>
        <ecNumber evidence="5">3.2.1.51</ecNumber>
    </submittedName>
</protein>
<accession>A0A364MZN7</accession>
<sequence>MFVAAAVSALIGFPILVVAENSTRLWYTGPAESSTWTDALPIGNGRLGAMIFGMPVEERIQLNEETVWSGGSRDRVNQNSSQTVFEVRDLLAKGDASGAQKLANLGMMGTPQTCRNYQTLGDMEIFFDGTDGFDNTTYERWLDLETAVTGVRFQANDTLYEREMFISEPDDVFVHRLQATGDGKMSFQIRVHRPKEGLNEASDQDWNAEGWTYMTGATGGVQPIVFTTALAVESDGHVNTLGEFILVQNATHATAFFAVATSYRHNDTRAAVDNTIEQARQYSYEELRKRHIDDYASLFNASVLDLSGSDIKASSLPTNERINATREGATDPGMVALAYNYGRYLLIGSSRAGNLPSNLQGIWNEEFDPQWGSKYTVNINTQMNYWPAEVTSLSSLHAPLFDHLALMRKDGMHTARTMYNASGWMSHHNTDLWGDTAPVDRYLPATYWTLSSGWLVTHILEHYWYTGDKSFLAANLHIVSGAIEFYLDTLQPYSINGTDYLVTSPSVSPENTYVGPDGKSYNFDTAPTCDIEILNELFTNYLGAVATLGNSSINSTFATRIRDTQAKLPPYRYSTRYPGTLQEWMEDYEQAEPGHRHVSHLYALYPGTQILPPGAPGYDARLFSAAAATLEDRLSHNGAGTGWSRAWTMNWYARLQNSTALAENTFQFFNTSVYNNMMDVNEGVFQIDGNLGFVSGVAEGLLQSHILDEEGVREVWLLPVLPKEWSEGSVNGLVARGGFVFDLEWSEGRLMHVKMKSSAGGPVVVKYGSGGSIDRTEVKDAEAESRSLQAFSGGRMRLETLAGRVKEFDFNGL</sequence>
<evidence type="ECO:0000259" key="3">
    <source>
        <dbReference type="Pfam" id="PF21307"/>
    </source>
</evidence>
<name>A0A364MZN7_STELY</name>
<dbReference type="InterPro" id="IPR054363">
    <property type="entry name" value="GH95_cat"/>
</dbReference>
<dbReference type="InterPro" id="IPR016518">
    <property type="entry name" value="Alpha-L-fucosidase"/>
</dbReference>
<dbReference type="GO" id="GO:0005975">
    <property type="term" value="P:carbohydrate metabolic process"/>
    <property type="evidence" value="ECO:0007669"/>
    <property type="project" value="InterPro"/>
</dbReference>
<gene>
    <name evidence="5" type="ORF">DDE83_006120</name>
</gene>
<feature type="signal peptide" evidence="1">
    <location>
        <begin position="1"/>
        <end position="19"/>
    </location>
</feature>
<comment type="caution">
    <text evidence="5">The sequence shown here is derived from an EMBL/GenBank/DDBJ whole genome shotgun (WGS) entry which is preliminary data.</text>
</comment>
<dbReference type="EC" id="3.2.1.51" evidence="5"/>
<dbReference type="EMBL" id="QGDH01000090">
    <property type="protein sequence ID" value="RAR08203.1"/>
    <property type="molecule type" value="Genomic_DNA"/>
</dbReference>
<feature type="domain" description="Glycosyl hydrolase family 95 catalytic" evidence="4">
    <location>
        <begin position="283"/>
        <end position="701"/>
    </location>
</feature>
<feature type="domain" description="Glycosyl hydrolase family 95 N-terminal" evidence="2">
    <location>
        <begin position="25"/>
        <end position="265"/>
    </location>
</feature>
<feature type="domain" description="Alpha fucosidase A-like C-terminal" evidence="3">
    <location>
        <begin position="714"/>
        <end position="803"/>
    </location>
</feature>
<dbReference type="Pfam" id="PF14498">
    <property type="entry name" value="Glyco_hyd_65N_2"/>
    <property type="match status" value="1"/>
</dbReference>
<keyword evidence="6" id="KW-1185">Reference proteome</keyword>
<evidence type="ECO:0000259" key="4">
    <source>
        <dbReference type="Pfam" id="PF22124"/>
    </source>
</evidence>
<dbReference type="InterPro" id="IPR027414">
    <property type="entry name" value="GH95_N_dom"/>
</dbReference>
<dbReference type="InterPro" id="IPR049053">
    <property type="entry name" value="AFCA-like_C"/>
</dbReference>
<dbReference type="SUPFAM" id="SSF48208">
    <property type="entry name" value="Six-hairpin glycosidases"/>
    <property type="match status" value="1"/>
</dbReference>
<dbReference type="Pfam" id="PF21307">
    <property type="entry name" value="Glyco_hydro_95_C"/>
    <property type="match status" value="1"/>
</dbReference>
<dbReference type="InterPro" id="IPR013780">
    <property type="entry name" value="Glyco_hydro_b"/>
</dbReference>
<dbReference type="GO" id="GO:0004560">
    <property type="term" value="F:alpha-L-fucosidase activity"/>
    <property type="evidence" value="ECO:0007669"/>
    <property type="project" value="UniProtKB-EC"/>
</dbReference>
<dbReference type="PANTHER" id="PTHR31084:SF0">
    <property type="entry name" value="ALPHA-L-FUCOSIDASE 2"/>
    <property type="match status" value="1"/>
</dbReference>
<keyword evidence="5" id="KW-0378">Hydrolase</keyword>
<evidence type="ECO:0000313" key="5">
    <source>
        <dbReference type="EMBL" id="RAR08203.1"/>
    </source>
</evidence>
<keyword evidence="1" id="KW-0732">Signal</keyword>